<evidence type="ECO:0000313" key="3">
    <source>
        <dbReference type="Proteomes" id="UP001432322"/>
    </source>
</evidence>
<accession>A0AAV5UT21</accession>
<dbReference type="AlphaFoldDB" id="A0AAV5UT21"/>
<keyword evidence="3" id="KW-1185">Reference proteome</keyword>
<dbReference type="EMBL" id="BTSY01000054">
    <property type="protein sequence ID" value="GMT37148.1"/>
    <property type="molecule type" value="Genomic_DNA"/>
</dbReference>
<dbReference type="EMBL" id="BTSY01000001">
    <property type="protein sequence ID" value="GMT09338.1"/>
    <property type="molecule type" value="Genomic_DNA"/>
</dbReference>
<protein>
    <submittedName>
        <fullName evidence="1">Uncharacterized protein</fullName>
    </submittedName>
</protein>
<reference evidence="1" key="1">
    <citation type="submission" date="2023-10" db="EMBL/GenBank/DDBJ databases">
        <title>Genome assembly of Pristionchus species.</title>
        <authorList>
            <person name="Yoshida K."/>
            <person name="Sommer R.J."/>
        </authorList>
    </citation>
    <scope>NUCLEOTIDE SEQUENCE</scope>
    <source>
        <strain evidence="1">RS5133</strain>
    </source>
</reference>
<gene>
    <name evidence="2" type="ORF">PFISCL1PPCAC_28445</name>
    <name evidence="1" type="ORF">PFISCL1PPCAC_635</name>
</gene>
<proteinExistence type="predicted"/>
<comment type="caution">
    <text evidence="1">The sequence shown here is derived from an EMBL/GenBank/DDBJ whole genome shotgun (WGS) entry which is preliminary data.</text>
</comment>
<sequence>FRRLKCDVLLIRTFGIVNESIVEEATGQIDSSLPDLVFYVPIQPSVVNFALRSKIPVASIQTFSFSIDPMEIFELPWAPSLGVNHMKPGFSDQQFLELAKQGRRELILTAHLSHAATLQHVIEIVFSTRMRRMVVEIETDYFHRFLTSIALVEEEGQLLDVSDPSSPVIWLHIDATDPHYHFDTGVGHVFVFGDHRYRRVDIDIEPTCELLWPTHNISLSRLCPGNA</sequence>
<feature type="non-terminal residue" evidence="1">
    <location>
        <position position="1"/>
    </location>
</feature>
<evidence type="ECO:0000313" key="1">
    <source>
        <dbReference type="EMBL" id="GMT09338.1"/>
    </source>
</evidence>
<dbReference type="Proteomes" id="UP001432322">
    <property type="component" value="Unassembled WGS sequence"/>
</dbReference>
<evidence type="ECO:0000313" key="2">
    <source>
        <dbReference type="EMBL" id="GMT37148.1"/>
    </source>
</evidence>
<name>A0AAV5UT21_9BILA</name>
<organism evidence="1 3">
    <name type="scientific">Pristionchus fissidentatus</name>
    <dbReference type="NCBI Taxonomy" id="1538716"/>
    <lineage>
        <taxon>Eukaryota</taxon>
        <taxon>Metazoa</taxon>
        <taxon>Ecdysozoa</taxon>
        <taxon>Nematoda</taxon>
        <taxon>Chromadorea</taxon>
        <taxon>Rhabditida</taxon>
        <taxon>Rhabditina</taxon>
        <taxon>Diplogasteromorpha</taxon>
        <taxon>Diplogasteroidea</taxon>
        <taxon>Neodiplogasteridae</taxon>
        <taxon>Pristionchus</taxon>
    </lineage>
</organism>